<protein>
    <recommendedName>
        <fullName evidence="1">DUF7770 domain-containing protein</fullName>
    </recommendedName>
</protein>
<evidence type="ECO:0000259" key="1">
    <source>
        <dbReference type="Pfam" id="PF24968"/>
    </source>
</evidence>
<reference evidence="2 3" key="1">
    <citation type="submission" date="2015-01" db="EMBL/GenBank/DDBJ databases">
        <title>The Genome Sequence of Exophiala spinifera CBS89968.</title>
        <authorList>
            <consortium name="The Broad Institute Genomics Platform"/>
            <person name="Cuomo C."/>
            <person name="de Hoog S."/>
            <person name="Gorbushina A."/>
            <person name="Stielow B."/>
            <person name="Teixiera M."/>
            <person name="Abouelleil A."/>
            <person name="Chapman S.B."/>
            <person name="Priest M."/>
            <person name="Young S.K."/>
            <person name="Wortman J."/>
            <person name="Nusbaum C."/>
            <person name="Birren B."/>
        </authorList>
    </citation>
    <scope>NUCLEOTIDE SEQUENCE [LARGE SCALE GENOMIC DNA]</scope>
    <source>
        <strain evidence="2 3">CBS 89968</strain>
    </source>
</reference>
<dbReference type="AlphaFoldDB" id="A0A0D1ZTW4"/>
<accession>A0A0D1ZTW4</accession>
<dbReference type="EMBL" id="KN847495">
    <property type="protein sequence ID" value="KIW16242.1"/>
    <property type="molecule type" value="Genomic_DNA"/>
</dbReference>
<dbReference type="VEuPathDB" id="FungiDB:PV08_06293"/>
<keyword evidence="3" id="KW-1185">Reference proteome</keyword>
<sequence length="113" mass="13123">MRADPGFIDGILEWTQQAYLLTHSAIRHWDFPGVKRFRVCDVAMHIRDAHRFRYDISGGGSGCRYWVRVIVSNMTKKGRIASTSANSLWPDLLYRYHTIQNRKPPSMVQGTFH</sequence>
<dbReference type="Proteomes" id="UP000053328">
    <property type="component" value="Unassembled WGS sequence"/>
</dbReference>
<evidence type="ECO:0000313" key="3">
    <source>
        <dbReference type="Proteomes" id="UP000053328"/>
    </source>
</evidence>
<dbReference type="GeneID" id="27333376"/>
<name>A0A0D1ZTW4_9EURO</name>
<dbReference type="InterPro" id="IPR056672">
    <property type="entry name" value="DUF7770"/>
</dbReference>
<gene>
    <name evidence="2" type="ORF">PV08_06293</name>
</gene>
<dbReference type="OrthoDB" id="4159019at2759"/>
<dbReference type="STRING" id="91928.A0A0D1ZTW4"/>
<proteinExistence type="predicted"/>
<dbReference type="RefSeq" id="XP_016236458.1">
    <property type="nucleotide sequence ID" value="XM_016380631.1"/>
</dbReference>
<feature type="domain" description="DUF7770" evidence="1">
    <location>
        <begin position="8"/>
        <end position="112"/>
    </location>
</feature>
<dbReference type="HOGENOM" id="CLU_2086516_0_0_1"/>
<evidence type="ECO:0000313" key="2">
    <source>
        <dbReference type="EMBL" id="KIW16242.1"/>
    </source>
</evidence>
<organism evidence="2 3">
    <name type="scientific">Exophiala spinifera</name>
    <dbReference type="NCBI Taxonomy" id="91928"/>
    <lineage>
        <taxon>Eukaryota</taxon>
        <taxon>Fungi</taxon>
        <taxon>Dikarya</taxon>
        <taxon>Ascomycota</taxon>
        <taxon>Pezizomycotina</taxon>
        <taxon>Eurotiomycetes</taxon>
        <taxon>Chaetothyriomycetidae</taxon>
        <taxon>Chaetothyriales</taxon>
        <taxon>Herpotrichiellaceae</taxon>
        <taxon>Exophiala</taxon>
    </lineage>
</organism>
<dbReference type="Pfam" id="PF24968">
    <property type="entry name" value="DUF7770"/>
    <property type="match status" value="1"/>
</dbReference>